<dbReference type="AlphaFoldDB" id="A0A6C0EN81"/>
<evidence type="ECO:0000313" key="2">
    <source>
        <dbReference type="EMBL" id="QHT29933.1"/>
    </source>
</evidence>
<proteinExistence type="predicted"/>
<sequence length="123" mass="14171">MEALTRVLSKYVRVTKNLNELNAQASELRDNRRTIELDLAALYAHTELPNSIQLKESEMMFSVKRPNQWKKGWTLSKKDLEQYLTEILGEKGKEVMGEIVRRHEPKLVGSDFDFDLKTTGSSS</sequence>
<protein>
    <submittedName>
        <fullName evidence="2">Uncharacterized protein</fullName>
    </submittedName>
</protein>
<evidence type="ECO:0000256" key="1">
    <source>
        <dbReference type="SAM" id="Coils"/>
    </source>
</evidence>
<reference evidence="2" key="1">
    <citation type="journal article" date="2020" name="Nature">
        <title>Giant virus diversity and host interactions through global metagenomics.</title>
        <authorList>
            <person name="Schulz F."/>
            <person name="Roux S."/>
            <person name="Paez-Espino D."/>
            <person name="Jungbluth S."/>
            <person name="Walsh D.A."/>
            <person name="Denef V.J."/>
            <person name="McMahon K.D."/>
            <person name="Konstantinidis K.T."/>
            <person name="Eloe-Fadrosh E.A."/>
            <person name="Kyrpides N.C."/>
            <person name="Woyke T."/>
        </authorList>
    </citation>
    <scope>NUCLEOTIDE SEQUENCE</scope>
    <source>
        <strain evidence="2">GVMAG-M-3300009068-25</strain>
    </source>
</reference>
<keyword evidence="1" id="KW-0175">Coiled coil</keyword>
<name>A0A6C0EN81_9ZZZZ</name>
<dbReference type="EMBL" id="MN738888">
    <property type="protein sequence ID" value="QHT29933.1"/>
    <property type="molecule type" value="Genomic_DNA"/>
</dbReference>
<accession>A0A6C0EN81</accession>
<organism evidence="2">
    <name type="scientific">viral metagenome</name>
    <dbReference type="NCBI Taxonomy" id="1070528"/>
    <lineage>
        <taxon>unclassified sequences</taxon>
        <taxon>metagenomes</taxon>
        <taxon>organismal metagenomes</taxon>
    </lineage>
</organism>
<feature type="coiled-coil region" evidence="1">
    <location>
        <begin position="11"/>
        <end position="38"/>
    </location>
</feature>